<dbReference type="EMBL" id="ML006912">
    <property type="protein sequence ID" value="RKP16151.1"/>
    <property type="molecule type" value="Genomic_DNA"/>
</dbReference>
<organism evidence="1 2">
    <name type="scientific">Rozella allomycis (strain CSF55)</name>
    <dbReference type="NCBI Taxonomy" id="988480"/>
    <lineage>
        <taxon>Eukaryota</taxon>
        <taxon>Fungi</taxon>
        <taxon>Fungi incertae sedis</taxon>
        <taxon>Cryptomycota</taxon>
        <taxon>Cryptomycota incertae sedis</taxon>
        <taxon>Rozella</taxon>
    </lineage>
</organism>
<feature type="non-terminal residue" evidence="1">
    <location>
        <position position="1"/>
    </location>
</feature>
<evidence type="ECO:0000313" key="2">
    <source>
        <dbReference type="Proteomes" id="UP000281549"/>
    </source>
</evidence>
<accession>A0A4P9YC35</accession>
<sequence>AGLPRALVNVILNDEKYSLKDLKKMNLEELFPIVCEYEEKNERKRDFVKSLDEKSDNYDDEIQKFANSVFELPNKKFQKLQFNNFENFIKNKNKNIDEKELNESIMFNARPNECMLQNNKVESEFRIKVNNNLFKVQEYPKFPIHENAFVGIFQKCEDINENSNFETDVEANVMNQKRQNEDNYQPLAKKTKE</sequence>
<name>A0A4P9YC35_ROZAC</name>
<dbReference type="Proteomes" id="UP000281549">
    <property type="component" value="Unassembled WGS sequence"/>
</dbReference>
<evidence type="ECO:0000313" key="1">
    <source>
        <dbReference type="EMBL" id="RKP16151.1"/>
    </source>
</evidence>
<protein>
    <submittedName>
        <fullName evidence="1">Uncharacterized protein</fullName>
    </submittedName>
</protein>
<proteinExistence type="predicted"/>
<dbReference type="AlphaFoldDB" id="A0A4P9YC35"/>
<feature type="non-terminal residue" evidence="1">
    <location>
        <position position="193"/>
    </location>
</feature>
<gene>
    <name evidence="1" type="ORF">ROZALSC1DRAFT_31783</name>
</gene>
<reference evidence="2" key="1">
    <citation type="journal article" date="2018" name="Nat. Microbiol.">
        <title>Leveraging single-cell genomics to expand the fungal tree of life.</title>
        <authorList>
            <person name="Ahrendt S.R."/>
            <person name="Quandt C.A."/>
            <person name="Ciobanu D."/>
            <person name="Clum A."/>
            <person name="Salamov A."/>
            <person name="Andreopoulos B."/>
            <person name="Cheng J.F."/>
            <person name="Woyke T."/>
            <person name="Pelin A."/>
            <person name="Henrissat B."/>
            <person name="Reynolds N.K."/>
            <person name="Benny G.L."/>
            <person name="Smith M.E."/>
            <person name="James T.Y."/>
            <person name="Grigoriev I.V."/>
        </authorList>
    </citation>
    <scope>NUCLEOTIDE SEQUENCE [LARGE SCALE GENOMIC DNA]</scope>
    <source>
        <strain evidence="2">CSF55</strain>
    </source>
</reference>